<evidence type="ECO:0000256" key="2">
    <source>
        <dbReference type="ARBA" id="ARBA00023125"/>
    </source>
</evidence>
<dbReference type="Proteomes" id="UP000241118">
    <property type="component" value="Unassembled WGS sequence"/>
</dbReference>
<dbReference type="Pfam" id="PF14525">
    <property type="entry name" value="AraC_binding_2"/>
    <property type="match status" value="1"/>
</dbReference>
<keyword evidence="6" id="KW-1185">Reference proteome</keyword>
<keyword evidence="1" id="KW-0805">Transcription regulation</keyword>
<proteinExistence type="predicted"/>
<dbReference type="InterPro" id="IPR050204">
    <property type="entry name" value="AraC_XylS_family_regulators"/>
</dbReference>
<dbReference type="RefSeq" id="WP_106614374.1">
    <property type="nucleotide sequence ID" value="NZ_PYAX01000002.1"/>
</dbReference>
<dbReference type="OrthoDB" id="9799345at2"/>
<evidence type="ECO:0000256" key="1">
    <source>
        <dbReference type="ARBA" id="ARBA00023015"/>
    </source>
</evidence>
<dbReference type="SUPFAM" id="SSF46689">
    <property type="entry name" value="Homeodomain-like"/>
    <property type="match status" value="1"/>
</dbReference>
<dbReference type="PANTHER" id="PTHR46796:SF6">
    <property type="entry name" value="ARAC SUBFAMILY"/>
    <property type="match status" value="1"/>
</dbReference>
<organism evidence="5 6">
    <name type="scientific">Saccharothrix carnea</name>
    <dbReference type="NCBI Taxonomy" id="1280637"/>
    <lineage>
        <taxon>Bacteria</taxon>
        <taxon>Bacillati</taxon>
        <taxon>Actinomycetota</taxon>
        <taxon>Actinomycetes</taxon>
        <taxon>Pseudonocardiales</taxon>
        <taxon>Pseudonocardiaceae</taxon>
        <taxon>Saccharothrix</taxon>
    </lineage>
</organism>
<dbReference type="PROSITE" id="PS01124">
    <property type="entry name" value="HTH_ARAC_FAMILY_2"/>
    <property type="match status" value="1"/>
</dbReference>
<evidence type="ECO:0000313" key="6">
    <source>
        <dbReference type="Proteomes" id="UP000241118"/>
    </source>
</evidence>
<evidence type="ECO:0000256" key="3">
    <source>
        <dbReference type="ARBA" id="ARBA00023163"/>
    </source>
</evidence>
<dbReference type="PANTHER" id="PTHR46796">
    <property type="entry name" value="HTH-TYPE TRANSCRIPTIONAL ACTIVATOR RHAS-RELATED"/>
    <property type="match status" value="1"/>
</dbReference>
<sequence>MSYALSTVGVPEAQQFDLWQSAVSQAFVPLEASAGGTAGRGFRGRLRGQSLGSVAVYEASADAHTVRRTARAISRAAPEYYKLSLQLHGTARLSQDGRHASLRPGDFALYDTTRPYSLAFEDVSSTLVLMFPRDMLVLPSGHVAALTAVRFAGGTGVSGIVSGTLVQLARNIDDPAVHGSVRLARNVVDLLGTALADRLDYADVPVESSRAALLVKIRSYVEAHLEDAELSPGDIAAAHHISTRYLHKLFSEAGTTVSGYLRRRRLERCGQDLADPAKHRLSIGVIGARWGLVDASYLSRAFKTEFGLSPSEYRRRSVEHRAR</sequence>
<dbReference type="Gene3D" id="1.10.10.60">
    <property type="entry name" value="Homeodomain-like"/>
    <property type="match status" value="1"/>
</dbReference>
<keyword evidence="3" id="KW-0804">Transcription</keyword>
<comment type="caution">
    <text evidence="5">The sequence shown here is derived from an EMBL/GenBank/DDBJ whole genome shotgun (WGS) entry which is preliminary data.</text>
</comment>
<feature type="domain" description="HTH araC/xylS-type" evidence="4">
    <location>
        <begin position="215"/>
        <end position="316"/>
    </location>
</feature>
<protein>
    <submittedName>
        <fullName evidence="5">AraC family transcriptional regulator</fullName>
    </submittedName>
</protein>
<keyword evidence="2" id="KW-0238">DNA-binding</keyword>
<name>A0A2P8IG49_SACCR</name>
<accession>A0A2P8IG49</accession>
<dbReference type="InterPro" id="IPR035418">
    <property type="entry name" value="AraC-bd_2"/>
</dbReference>
<dbReference type="InterPro" id="IPR009057">
    <property type="entry name" value="Homeodomain-like_sf"/>
</dbReference>
<dbReference type="Pfam" id="PF12833">
    <property type="entry name" value="HTH_18"/>
    <property type="match status" value="1"/>
</dbReference>
<dbReference type="GO" id="GO:0003700">
    <property type="term" value="F:DNA-binding transcription factor activity"/>
    <property type="evidence" value="ECO:0007669"/>
    <property type="project" value="InterPro"/>
</dbReference>
<gene>
    <name evidence="5" type="ORF">B0I31_102412</name>
</gene>
<dbReference type="GO" id="GO:0043565">
    <property type="term" value="F:sequence-specific DNA binding"/>
    <property type="evidence" value="ECO:0007669"/>
    <property type="project" value="InterPro"/>
</dbReference>
<dbReference type="EMBL" id="PYAX01000002">
    <property type="protein sequence ID" value="PSL57433.1"/>
    <property type="molecule type" value="Genomic_DNA"/>
</dbReference>
<dbReference type="InterPro" id="IPR018060">
    <property type="entry name" value="HTH_AraC"/>
</dbReference>
<dbReference type="SMART" id="SM00342">
    <property type="entry name" value="HTH_ARAC"/>
    <property type="match status" value="1"/>
</dbReference>
<dbReference type="AlphaFoldDB" id="A0A2P8IG49"/>
<reference evidence="5 6" key="1">
    <citation type="submission" date="2018-03" db="EMBL/GenBank/DDBJ databases">
        <title>Genomic Encyclopedia of Type Strains, Phase III (KMG-III): the genomes of soil and plant-associated and newly described type strains.</title>
        <authorList>
            <person name="Whitman W."/>
        </authorList>
    </citation>
    <scope>NUCLEOTIDE SEQUENCE [LARGE SCALE GENOMIC DNA]</scope>
    <source>
        <strain evidence="5 6">CGMCC 4.7097</strain>
    </source>
</reference>
<evidence type="ECO:0000313" key="5">
    <source>
        <dbReference type="EMBL" id="PSL57433.1"/>
    </source>
</evidence>
<evidence type="ECO:0000259" key="4">
    <source>
        <dbReference type="PROSITE" id="PS01124"/>
    </source>
</evidence>